<name>A0A1E3HLK3_9TREE</name>
<evidence type="ECO:0000256" key="1">
    <source>
        <dbReference type="SAM" id="MobiDB-lite"/>
    </source>
</evidence>
<feature type="transmembrane region" description="Helical" evidence="2">
    <location>
        <begin position="171"/>
        <end position="196"/>
    </location>
</feature>
<comment type="caution">
    <text evidence="3">The sequence shown here is derived from an EMBL/GenBank/DDBJ whole genome shotgun (WGS) entry which is preliminary data.</text>
</comment>
<evidence type="ECO:0000256" key="2">
    <source>
        <dbReference type="SAM" id="Phobius"/>
    </source>
</evidence>
<feature type="region of interest" description="Disordered" evidence="1">
    <location>
        <begin position="36"/>
        <end position="55"/>
    </location>
</feature>
<keyword evidence="2" id="KW-0812">Transmembrane</keyword>
<protein>
    <submittedName>
        <fullName evidence="3">Uncharacterized protein</fullName>
    </submittedName>
</protein>
<accession>A0A1E3HLK3</accession>
<dbReference type="GeneID" id="30157044"/>
<dbReference type="AlphaFoldDB" id="A0A1E3HLK3"/>
<evidence type="ECO:0000313" key="3">
    <source>
        <dbReference type="EMBL" id="ODN77214.1"/>
    </source>
</evidence>
<proteinExistence type="predicted"/>
<evidence type="ECO:0000313" key="4">
    <source>
        <dbReference type="Proteomes" id="UP000094065"/>
    </source>
</evidence>
<dbReference type="Proteomes" id="UP000094065">
    <property type="component" value="Unassembled WGS sequence"/>
</dbReference>
<sequence length="392" mass="44252">MTRPDHKHDPALKSLRRHLSRRPDLLFAIAKRHSTNPLLHPPPAPLDPSKSLPATSPSVRITIPQGSPTYDALGITLKTKQREVQVDIPLRQTAKTPKEVRQSVEKMGEDALGYYGIPENPQVTSYTTPLHSYILPLIPILLNIFLFYAPSSNHYANIGRSLVHQYIGPNAIRYGILFFGSFHFIIEPLLLFRGVWRYRVPLVPSLLYLSTVVIIGFGGIDALRRAVIQERIRLLRSASPIDAKDRPLPTSTHAHVEENEFTLHNIPSHPKITHYNPPFFLPTLVLLPLSLLLFLHFAPSSNPYANTGRALVERYLGPRVVKYNVLFAGACHLIIEPLLILLKLIKHRVPLSTSLFYMMTVVAIGYGGIQAFDRAVYEERVRLLRAVPKKDQ</sequence>
<organism evidence="3 4">
    <name type="scientific">Cryptococcus amylolentus CBS 6039</name>
    <dbReference type="NCBI Taxonomy" id="1295533"/>
    <lineage>
        <taxon>Eukaryota</taxon>
        <taxon>Fungi</taxon>
        <taxon>Dikarya</taxon>
        <taxon>Basidiomycota</taxon>
        <taxon>Agaricomycotina</taxon>
        <taxon>Tremellomycetes</taxon>
        <taxon>Tremellales</taxon>
        <taxon>Cryptococcaceae</taxon>
        <taxon>Cryptococcus</taxon>
    </lineage>
</organism>
<feature type="transmembrane region" description="Helical" evidence="2">
    <location>
        <begin position="279"/>
        <end position="298"/>
    </location>
</feature>
<keyword evidence="2" id="KW-0472">Membrane</keyword>
<keyword evidence="2" id="KW-1133">Transmembrane helix</keyword>
<feature type="transmembrane region" description="Helical" evidence="2">
    <location>
        <begin position="354"/>
        <end position="372"/>
    </location>
</feature>
<dbReference type="OrthoDB" id="2563494at2759"/>
<feature type="transmembrane region" description="Helical" evidence="2">
    <location>
        <begin position="323"/>
        <end position="342"/>
    </location>
</feature>
<gene>
    <name evidence="3" type="ORF">L202_05735</name>
</gene>
<keyword evidence="4" id="KW-1185">Reference proteome</keyword>
<dbReference type="RefSeq" id="XP_018992588.1">
    <property type="nucleotide sequence ID" value="XM_019140097.1"/>
</dbReference>
<dbReference type="EMBL" id="AWGJ01000008">
    <property type="protein sequence ID" value="ODN77214.1"/>
    <property type="molecule type" value="Genomic_DNA"/>
</dbReference>
<feature type="transmembrane region" description="Helical" evidence="2">
    <location>
        <begin position="202"/>
        <end position="223"/>
    </location>
</feature>
<reference evidence="3 4" key="1">
    <citation type="submission" date="2016-06" db="EMBL/GenBank/DDBJ databases">
        <title>Evolution of pathogenesis and genome organization in the Tremellales.</title>
        <authorList>
            <person name="Cuomo C."/>
            <person name="Litvintseva A."/>
            <person name="Heitman J."/>
            <person name="Chen Y."/>
            <person name="Sun S."/>
            <person name="Springer D."/>
            <person name="Dromer F."/>
            <person name="Young S."/>
            <person name="Zeng Q."/>
            <person name="Chapman S."/>
            <person name="Gujja S."/>
            <person name="Saif S."/>
            <person name="Birren B."/>
        </authorList>
    </citation>
    <scope>NUCLEOTIDE SEQUENCE [LARGE SCALE GENOMIC DNA]</scope>
    <source>
        <strain evidence="3 4">CBS 6039</strain>
    </source>
</reference>